<evidence type="ECO:0000313" key="1">
    <source>
        <dbReference type="EMBL" id="KAF8822344.1"/>
    </source>
</evidence>
<evidence type="ECO:0000313" key="2">
    <source>
        <dbReference type="Proteomes" id="UP000823046"/>
    </source>
</evidence>
<accession>A0ABQ7JEN4</accession>
<keyword evidence="2" id="KW-1185">Reference proteome</keyword>
<dbReference type="Gene3D" id="1.10.287.110">
    <property type="entry name" value="DnaJ domain"/>
    <property type="match status" value="1"/>
</dbReference>
<gene>
    <name evidence="1" type="ORF">IE077_003949</name>
</gene>
<dbReference type="PANTHER" id="PTHR23172">
    <property type="entry name" value="AUXILIN/CYCLIN G-ASSOCIATED KINASE-RELATED"/>
    <property type="match status" value="1"/>
</dbReference>
<dbReference type="SUPFAM" id="SSF46565">
    <property type="entry name" value="Chaperone J-domain"/>
    <property type="match status" value="1"/>
</dbReference>
<name>A0ABQ7JEN4_9APIC</name>
<dbReference type="InterPro" id="IPR001623">
    <property type="entry name" value="DnaJ_domain"/>
</dbReference>
<dbReference type="SUPFAM" id="SSF54236">
    <property type="entry name" value="Ubiquitin-like"/>
    <property type="match status" value="1"/>
</dbReference>
<dbReference type="CDD" id="cd06257">
    <property type="entry name" value="DnaJ"/>
    <property type="match status" value="1"/>
</dbReference>
<dbReference type="Proteomes" id="UP000823046">
    <property type="component" value="Unassembled WGS sequence"/>
</dbReference>
<sequence length="505" mass="57271">MDLRSWANTLANRSQQLARDGLAYVNRQLDQSNQLPLSGKSSLFSNSFIDLSSFHTSSVRPSECNAIPFFGLLIRYSVYLPRGRTLEAELSEKDNGYLETYDPSGNSSFVKIGHSVLDHFADSTRGQRNRGAEEYCRNVFTISDIPSDQVIRLGMICSQFPIDGNFIFRFKMENPNEMFSGHMWIDISNPTTPVPLYRGQIHMKVLLIPSYVDIHAHQKNEGNEVLGIFGEEEMCEASVLVSPEVEGPSPSSLSLTAEHPVLETEQSPIQAFSDTESDWLSLDEEILEKKPTVLSSNPYPTRKEESTPMVPISSFVSVDVFAGEDDTRIYKAKPNTSFGTNGLTREELAQNREARKAERIANKLQLTQQKRTEEKSRLQTKLAVTDAVHDQLEKWSKHTGGGWKDIRSLLSSLTEARIFFKAWNLYFAIFYFIRCLFILVLWVDADWEPVSLSSLMVNVSQVKRFYRKAVLLCHPDKHQKAAAEQQLRAETIFQALNESFKISSL</sequence>
<organism evidence="1 2">
    <name type="scientific">Cardiosporidium cionae</name>
    <dbReference type="NCBI Taxonomy" id="476202"/>
    <lineage>
        <taxon>Eukaryota</taxon>
        <taxon>Sar</taxon>
        <taxon>Alveolata</taxon>
        <taxon>Apicomplexa</taxon>
        <taxon>Aconoidasida</taxon>
        <taxon>Nephromycida</taxon>
        <taxon>Cardiosporidium</taxon>
    </lineage>
</organism>
<proteinExistence type="predicted"/>
<dbReference type="EMBL" id="JADAQX010000062">
    <property type="protein sequence ID" value="KAF8822344.1"/>
    <property type="molecule type" value="Genomic_DNA"/>
</dbReference>
<reference evidence="1 2" key="1">
    <citation type="journal article" date="2020" name="bioRxiv">
        <title>Metabolic contributions of an alphaproteobacterial endosymbiont in the apicomplexan Cardiosporidium cionae.</title>
        <authorList>
            <person name="Hunter E.S."/>
            <person name="Paight C.J."/>
            <person name="Lane C.E."/>
        </authorList>
    </citation>
    <scope>NUCLEOTIDE SEQUENCE [LARGE SCALE GENOMIC DNA]</scope>
    <source>
        <strain evidence="1">ESH_2018</strain>
    </source>
</reference>
<dbReference type="InterPro" id="IPR036869">
    <property type="entry name" value="J_dom_sf"/>
</dbReference>
<protein>
    <submittedName>
        <fullName evidence="1">Protein-tyrosine-phosphatase</fullName>
    </submittedName>
</protein>
<dbReference type="InterPro" id="IPR029071">
    <property type="entry name" value="Ubiquitin-like_domsf"/>
</dbReference>
<comment type="caution">
    <text evidence="1">The sequence shown here is derived from an EMBL/GenBank/DDBJ whole genome shotgun (WGS) entry which is preliminary data.</text>
</comment>
<dbReference type="PANTHER" id="PTHR23172:SF19">
    <property type="entry name" value="J DOMAIN-CONTAINING PROTEIN"/>
    <property type="match status" value="1"/>
</dbReference>